<sequence>MAPIKFEENIKDKLENRTLSPSTDSWSKLSKRLDDADDNRSKKTIFWWLRIAAGLLIMIALTTQFLGTSPSETVLPEIVEDDKITVPLKNKQIEPSQKESIELAKEDHKGQKDKDVVPLFKTSKNVETQKSIYKKTEPDNQLAIQSIPVEEKSINTTQEAILNNEVQGLLEEARLKIAVAEAVQKIKLESTTVSDKEIDSLLKIASKELFKDNLKNELIQTVDANALLMSVEDEMGQSFRSRVFEALKESYETVKTAVADRNH</sequence>
<dbReference type="RefSeq" id="WP_092446662.1">
    <property type="nucleotide sequence ID" value="NZ_JBLXAG010000017.1"/>
</dbReference>
<gene>
    <name evidence="2" type="ORF">SAMN04489797_2101</name>
</gene>
<evidence type="ECO:0000313" key="2">
    <source>
        <dbReference type="EMBL" id="SDS66166.1"/>
    </source>
</evidence>
<keyword evidence="1" id="KW-0812">Transmembrane</keyword>
<accession>A0A1H1U1P1</accession>
<protein>
    <submittedName>
        <fullName evidence="2">Uncharacterized protein</fullName>
    </submittedName>
</protein>
<proteinExistence type="predicted"/>
<keyword evidence="1" id="KW-0472">Membrane</keyword>
<name>A0A1H1U1P1_9FLAO</name>
<dbReference type="STRING" id="1249933.SAMN04489797_2101"/>
<dbReference type="EMBL" id="LT629774">
    <property type="protein sequence ID" value="SDS66166.1"/>
    <property type="molecule type" value="Genomic_DNA"/>
</dbReference>
<keyword evidence="1" id="KW-1133">Transmembrane helix</keyword>
<reference evidence="2 3" key="1">
    <citation type="submission" date="2016-10" db="EMBL/GenBank/DDBJ databases">
        <authorList>
            <person name="Varghese N."/>
            <person name="Submissions S."/>
        </authorList>
    </citation>
    <scope>NUCLEOTIDE SEQUENCE [LARGE SCALE GENOMIC DNA]</scope>
    <source>
        <strain evidence="2 3">RHA_55</strain>
    </source>
</reference>
<dbReference type="AlphaFoldDB" id="A0A1H1U1P1"/>
<evidence type="ECO:0000313" key="3">
    <source>
        <dbReference type="Proteomes" id="UP000198963"/>
    </source>
</evidence>
<evidence type="ECO:0000256" key="1">
    <source>
        <dbReference type="SAM" id="Phobius"/>
    </source>
</evidence>
<keyword evidence="3" id="KW-1185">Reference proteome</keyword>
<organism evidence="2 3">
    <name type="scientific">Winogradskyella sediminis</name>
    <dbReference type="NCBI Taxonomy" id="1382466"/>
    <lineage>
        <taxon>Bacteria</taxon>
        <taxon>Pseudomonadati</taxon>
        <taxon>Bacteroidota</taxon>
        <taxon>Flavobacteriia</taxon>
        <taxon>Flavobacteriales</taxon>
        <taxon>Flavobacteriaceae</taxon>
        <taxon>Winogradskyella</taxon>
    </lineage>
</organism>
<dbReference type="Proteomes" id="UP000198963">
    <property type="component" value="Chromosome I"/>
</dbReference>
<feature type="transmembrane region" description="Helical" evidence="1">
    <location>
        <begin position="47"/>
        <end position="67"/>
    </location>
</feature>